<organism evidence="2 3">
    <name type="scientific">Acinetobacter marinus</name>
    <dbReference type="NCBI Taxonomy" id="281375"/>
    <lineage>
        <taxon>Bacteria</taxon>
        <taxon>Pseudomonadati</taxon>
        <taxon>Pseudomonadota</taxon>
        <taxon>Gammaproteobacteria</taxon>
        <taxon>Moraxellales</taxon>
        <taxon>Moraxellaceae</taxon>
        <taxon>Acinetobacter</taxon>
    </lineage>
</organism>
<dbReference type="EMBL" id="FMYK01000001">
    <property type="protein sequence ID" value="SDB84205.1"/>
    <property type="molecule type" value="Genomic_DNA"/>
</dbReference>
<dbReference type="AlphaFoldDB" id="A0A1G6GR42"/>
<sequence length="390" mass="45016">MKCKHVSLLSLLRKPKSKVQLQRQKMGRLYRTRLKPATKHLRQRIFDHATQIQSQQLPYQVIATLGKSKLRYYPAQHSPQDSPQQIPLIMIAPLAVKMSIYDLFPDRSLIGYLNQHGFEVYLMDWGNLDRQDRHLDFEYFIFTAIPKFIQAARQHSGCQEISIHGWSLGGIFSLLYAASGQDQQIRNLVIMGSPIDTHASGWIGQLFAKSFAMFAVDQQHKQDWLAHQMNLQWIHSPAWLNSIGYKLLNPMKTLNTHWQMLRHSHDLDVVSAHATLSDFLDDMVDYPGAIVRDLIFWVWLQNPLKHGQAMYKHHHFDFQKIHSALLLVYGDNDDIVTEQALHPLLNITSSHDIQLQSAPGGHLGMISGRQNASVFWAELQTWLTQRSQLH</sequence>
<gene>
    <name evidence="2" type="ORF">SAMN05421749_101278</name>
</gene>
<dbReference type="Pfam" id="PF00561">
    <property type="entry name" value="Abhydrolase_1"/>
    <property type="match status" value="1"/>
</dbReference>
<dbReference type="PANTHER" id="PTHR36837:SF4">
    <property type="entry name" value="BLR0908 PROTEIN"/>
    <property type="match status" value="1"/>
</dbReference>
<feature type="domain" description="AB hydrolase-1" evidence="1">
    <location>
        <begin position="108"/>
        <end position="366"/>
    </location>
</feature>
<reference evidence="3" key="1">
    <citation type="submission" date="2016-09" db="EMBL/GenBank/DDBJ databases">
        <authorList>
            <person name="Varghese N."/>
            <person name="Submissions S."/>
        </authorList>
    </citation>
    <scope>NUCLEOTIDE SEQUENCE [LARGE SCALE GENOMIC DNA]</scope>
    <source>
        <strain evidence="3">ANC 3699</strain>
    </source>
</reference>
<evidence type="ECO:0000313" key="2">
    <source>
        <dbReference type="EMBL" id="SDB84205.1"/>
    </source>
</evidence>
<dbReference type="InterPro" id="IPR000073">
    <property type="entry name" value="AB_hydrolase_1"/>
</dbReference>
<accession>A0A1G6GR42</accession>
<dbReference type="InterPro" id="IPR029058">
    <property type="entry name" value="AB_hydrolase_fold"/>
</dbReference>
<protein>
    <submittedName>
        <fullName evidence="2">Polyhydroxyalkanoate synthase</fullName>
    </submittedName>
</protein>
<name>A0A1G6GR42_9GAMM</name>
<evidence type="ECO:0000259" key="1">
    <source>
        <dbReference type="Pfam" id="PF00561"/>
    </source>
</evidence>
<dbReference type="Gene3D" id="3.40.50.1820">
    <property type="entry name" value="alpha/beta hydrolase"/>
    <property type="match status" value="1"/>
</dbReference>
<keyword evidence="3" id="KW-1185">Reference proteome</keyword>
<dbReference type="Proteomes" id="UP000242317">
    <property type="component" value="Unassembled WGS sequence"/>
</dbReference>
<dbReference type="InterPro" id="IPR051321">
    <property type="entry name" value="PHA/PHB_synthase"/>
</dbReference>
<evidence type="ECO:0000313" key="3">
    <source>
        <dbReference type="Proteomes" id="UP000242317"/>
    </source>
</evidence>
<dbReference type="SUPFAM" id="SSF53474">
    <property type="entry name" value="alpha/beta-Hydrolases"/>
    <property type="match status" value="1"/>
</dbReference>
<proteinExistence type="predicted"/>
<dbReference type="PANTHER" id="PTHR36837">
    <property type="entry name" value="POLY(3-HYDROXYALKANOATE) POLYMERASE SUBUNIT PHAC"/>
    <property type="match status" value="1"/>
</dbReference>